<keyword evidence="3" id="KW-1185">Reference proteome</keyword>
<evidence type="ECO:0000313" key="3">
    <source>
        <dbReference type="Proteomes" id="UP000283210"/>
    </source>
</evidence>
<dbReference type="EMBL" id="ML136642">
    <property type="protein sequence ID" value="RVE55675.1"/>
    <property type="molecule type" value="Genomic_DNA"/>
</dbReference>
<dbReference type="Proteomes" id="UP000283210">
    <property type="component" value="Unassembled WGS sequence"/>
</dbReference>
<evidence type="ECO:0000313" key="2">
    <source>
        <dbReference type="EMBL" id="RVE55675.1"/>
    </source>
</evidence>
<proteinExistence type="predicted"/>
<reference evidence="2 3" key="2">
    <citation type="submission" date="2019-01" db="EMBL/GenBank/DDBJ databases">
        <title>A chromosome length genome reference of the Java medaka (oryzias javanicus).</title>
        <authorList>
            <person name="Herpin A."/>
            <person name="Takehana Y."/>
            <person name="Naruse K."/>
            <person name="Ansai S."/>
            <person name="Kawaguchi M."/>
        </authorList>
    </citation>
    <scope>NUCLEOTIDE SEQUENCE [LARGE SCALE GENOMIC DNA]</scope>
    <source>
        <strain evidence="2">RS831</strain>
        <tissue evidence="2">Whole body</tissue>
    </source>
</reference>
<gene>
    <name evidence="2" type="ORF">OJAV_G00233980</name>
</gene>
<sequence length="81" mass="9049">MRVVHLLDEARSVCRCGLSDRRTPAQERINAPEVGLRSRGTHSEEMGNKNVIEDARMWPTQTQQGVLLKSGGCSTRGRRSD</sequence>
<organism evidence="2 3">
    <name type="scientific">Oryzias javanicus</name>
    <name type="common">Javanese ricefish</name>
    <name type="synonym">Aplocheilus javanicus</name>
    <dbReference type="NCBI Taxonomy" id="123683"/>
    <lineage>
        <taxon>Eukaryota</taxon>
        <taxon>Metazoa</taxon>
        <taxon>Chordata</taxon>
        <taxon>Craniata</taxon>
        <taxon>Vertebrata</taxon>
        <taxon>Euteleostomi</taxon>
        <taxon>Actinopterygii</taxon>
        <taxon>Neopterygii</taxon>
        <taxon>Teleostei</taxon>
        <taxon>Neoteleostei</taxon>
        <taxon>Acanthomorphata</taxon>
        <taxon>Ovalentaria</taxon>
        <taxon>Atherinomorphae</taxon>
        <taxon>Beloniformes</taxon>
        <taxon>Adrianichthyidae</taxon>
        <taxon>Oryziinae</taxon>
        <taxon>Oryzias</taxon>
    </lineage>
</organism>
<reference evidence="2 3" key="1">
    <citation type="submission" date="2018-11" db="EMBL/GenBank/DDBJ databases">
        <authorList>
            <person name="Lopez-Roques C."/>
            <person name="Donnadieu C."/>
            <person name="Bouchez O."/>
            <person name="Klopp C."/>
            <person name="Cabau C."/>
            <person name="Zahm M."/>
        </authorList>
    </citation>
    <scope>NUCLEOTIDE SEQUENCE [LARGE SCALE GENOMIC DNA]</scope>
    <source>
        <strain evidence="2">RS831</strain>
        <tissue evidence="2">Whole body</tissue>
    </source>
</reference>
<protein>
    <submittedName>
        <fullName evidence="2">Uncharacterized protein</fullName>
    </submittedName>
</protein>
<feature type="region of interest" description="Disordered" evidence="1">
    <location>
        <begin position="56"/>
        <end position="81"/>
    </location>
</feature>
<name>A0A437BYV8_ORYJA</name>
<dbReference type="AlphaFoldDB" id="A0A437BYV8"/>
<evidence type="ECO:0000256" key="1">
    <source>
        <dbReference type="SAM" id="MobiDB-lite"/>
    </source>
</evidence>
<accession>A0A437BYV8</accession>